<dbReference type="SMART" id="SM01224">
    <property type="entry name" value="G_gamma"/>
    <property type="match status" value="1"/>
</dbReference>
<dbReference type="SUPFAM" id="SSF48670">
    <property type="entry name" value="Transducin (heterotrimeric G protein), gamma chain"/>
    <property type="match status" value="1"/>
</dbReference>
<protein>
    <submittedName>
        <fullName evidence="3">G protein gamma domain-containing protein</fullName>
    </submittedName>
</protein>
<dbReference type="InterPro" id="IPR036284">
    <property type="entry name" value="GGL_sf"/>
</dbReference>
<dbReference type="Proteomes" id="UP000095287">
    <property type="component" value="Unplaced"/>
</dbReference>
<sequence length="74" mass="8201">MSGKGTAVTPKENKAMKELVVELRTQAKVVPMKTSAAASDLLHYTEANKADDFLLTRSGWNPFTDIGGQWWMCK</sequence>
<dbReference type="AlphaFoldDB" id="A0A1I7YH76"/>
<keyword evidence="2" id="KW-1185">Reference proteome</keyword>
<proteinExistence type="predicted"/>
<reference evidence="3" key="1">
    <citation type="submission" date="2016-11" db="UniProtKB">
        <authorList>
            <consortium name="WormBaseParasite"/>
        </authorList>
    </citation>
    <scope>IDENTIFICATION</scope>
</reference>
<feature type="domain" description="G protein gamma" evidence="1">
    <location>
        <begin position="16"/>
        <end position="74"/>
    </location>
</feature>
<organism evidence="2 3">
    <name type="scientific">Steinernema glaseri</name>
    <dbReference type="NCBI Taxonomy" id="37863"/>
    <lineage>
        <taxon>Eukaryota</taxon>
        <taxon>Metazoa</taxon>
        <taxon>Ecdysozoa</taxon>
        <taxon>Nematoda</taxon>
        <taxon>Chromadorea</taxon>
        <taxon>Rhabditida</taxon>
        <taxon>Tylenchina</taxon>
        <taxon>Panagrolaimomorpha</taxon>
        <taxon>Strongyloidoidea</taxon>
        <taxon>Steinernematidae</taxon>
        <taxon>Steinernema</taxon>
    </lineage>
</organism>
<evidence type="ECO:0000259" key="1">
    <source>
        <dbReference type="PROSITE" id="PS50058"/>
    </source>
</evidence>
<dbReference type="Gene3D" id="4.10.260.10">
    <property type="entry name" value="Transducin (heterotrimeric G protein), gamma chain"/>
    <property type="match status" value="1"/>
</dbReference>
<dbReference type="InterPro" id="IPR015898">
    <property type="entry name" value="G-protein_gamma-like_dom"/>
</dbReference>
<evidence type="ECO:0000313" key="2">
    <source>
        <dbReference type="Proteomes" id="UP000095287"/>
    </source>
</evidence>
<dbReference type="Pfam" id="PF00631">
    <property type="entry name" value="G-gamma"/>
    <property type="match status" value="1"/>
</dbReference>
<evidence type="ECO:0000313" key="3">
    <source>
        <dbReference type="WBParaSite" id="L893_g16310.t1"/>
    </source>
</evidence>
<dbReference type="PROSITE" id="PS50058">
    <property type="entry name" value="G_PROTEIN_GAMMA"/>
    <property type="match status" value="1"/>
</dbReference>
<dbReference type="SMART" id="SM00224">
    <property type="entry name" value="GGL"/>
    <property type="match status" value="1"/>
</dbReference>
<name>A0A1I7YH76_9BILA</name>
<dbReference type="WBParaSite" id="L893_g16310.t1">
    <property type="protein sequence ID" value="L893_g16310.t1"/>
    <property type="gene ID" value="L893_g16310"/>
</dbReference>
<accession>A0A1I7YH76</accession>
<dbReference type="GO" id="GO:0007186">
    <property type="term" value="P:G protein-coupled receptor signaling pathway"/>
    <property type="evidence" value="ECO:0007669"/>
    <property type="project" value="InterPro"/>
</dbReference>